<protein>
    <submittedName>
        <fullName evidence="2">Uncharacterized protein</fullName>
    </submittedName>
</protein>
<comment type="caution">
    <text evidence="2">The sequence shown here is derived from an EMBL/GenBank/DDBJ whole genome shotgun (WGS) entry which is preliminary data.</text>
</comment>
<sequence length="97" mass="11238">MKGGRVIVRHLKLTIVMSRSSPQHHNEHRITLCVIAVIECIHLIAAVLIVSLRKILTLINSKEVHMRWATVHRGYNRTVLTYFSKRYSRVQLGLVEK</sequence>
<reference evidence="2 3" key="1">
    <citation type="submission" date="2024-08" db="EMBL/GenBank/DDBJ databases">
        <title>Gnathostoma spinigerum genome.</title>
        <authorList>
            <person name="Gonzalez-Bertolin B."/>
            <person name="Monzon S."/>
            <person name="Zaballos A."/>
            <person name="Jimenez P."/>
            <person name="Dekumyoy P."/>
            <person name="Varona S."/>
            <person name="Cuesta I."/>
            <person name="Sumanam S."/>
            <person name="Adisakwattana P."/>
            <person name="Gasser R.B."/>
            <person name="Hernandez-Gonzalez A."/>
            <person name="Young N.D."/>
            <person name="Perteguer M.J."/>
        </authorList>
    </citation>
    <scope>NUCLEOTIDE SEQUENCE [LARGE SCALE GENOMIC DNA]</scope>
    <source>
        <strain evidence="2">AL3</strain>
        <tissue evidence="2">Liver</tissue>
    </source>
</reference>
<keyword evidence="1" id="KW-0812">Transmembrane</keyword>
<evidence type="ECO:0000256" key="1">
    <source>
        <dbReference type="SAM" id="Phobius"/>
    </source>
</evidence>
<keyword evidence="1" id="KW-0472">Membrane</keyword>
<keyword evidence="3" id="KW-1185">Reference proteome</keyword>
<proteinExistence type="predicted"/>
<name>A0ABD6EQB1_9BILA</name>
<keyword evidence="1" id="KW-1133">Transmembrane helix</keyword>
<feature type="transmembrane region" description="Helical" evidence="1">
    <location>
        <begin position="29"/>
        <end position="52"/>
    </location>
</feature>
<organism evidence="2 3">
    <name type="scientific">Gnathostoma spinigerum</name>
    <dbReference type="NCBI Taxonomy" id="75299"/>
    <lineage>
        <taxon>Eukaryota</taxon>
        <taxon>Metazoa</taxon>
        <taxon>Ecdysozoa</taxon>
        <taxon>Nematoda</taxon>
        <taxon>Chromadorea</taxon>
        <taxon>Rhabditida</taxon>
        <taxon>Spirurina</taxon>
        <taxon>Gnathostomatomorpha</taxon>
        <taxon>Gnathostomatoidea</taxon>
        <taxon>Gnathostomatidae</taxon>
        <taxon>Gnathostoma</taxon>
    </lineage>
</organism>
<dbReference type="EMBL" id="JBGFUD010004418">
    <property type="protein sequence ID" value="MFH4979616.1"/>
    <property type="molecule type" value="Genomic_DNA"/>
</dbReference>
<dbReference type="AlphaFoldDB" id="A0ABD6EQB1"/>
<gene>
    <name evidence="2" type="ORF">AB6A40_006325</name>
</gene>
<evidence type="ECO:0000313" key="2">
    <source>
        <dbReference type="EMBL" id="MFH4979616.1"/>
    </source>
</evidence>
<accession>A0ABD6EQB1</accession>
<evidence type="ECO:0000313" key="3">
    <source>
        <dbReference type="Proteomes" id="UP001608902"/>
    </source>
</evidence>
<dbReference type="Proteomes" id="UP001608902">
    <property type="component" value="Unassembled WGS sequence"/>
</dbReference>